<dbReference type="EMBL" id="JARXVC010000017">
    <property type="protein sequence ID" value="MDH6283991.1"/>
    <property type="molecule type" value="Genomic_DNA"/>
</dbReference>
<sequence length="107" mass="11802">MSLPTLSPEVRADALAKAAAVRRERALVKEDLKKGRTDLPAILERADTDDVVARIKVIDILAALPGFAKIRAKNVMDELDIAESRRLRGLGANQRAALVERFQQKTN</sequence>
<reference evidence="2 3" key="1">
    <citation type="submission" date="2023-04" db="EMBL/GenBank/DDBJ databases">
        <title>Forest soil microbial communities from Buena Vista Peninsula, Colon Province, Panama.</title>
        <authorList>
            <person name="Bouskill N."/>
        </authorList>
    </citation>
    <scope>NUCLEOTIDE SEQUENCE [LARGE SCALE GENOMIC DNA]</scope>
    <source>
        <strain evidence="2 3">CFH S0262</strain>
    </source>
</reference>
<proteinExistence type="predicted"/>
<dbReference type="Gene3D" id="1.10.8.50">
    <property type="match status" value="1"/>
</dbReference>
<protein>
    <recommendedName>
        <fullName evidence="1">Integration host factor-like helix-two turn-helix domain-containing protein</fullName>
    </recommendedName>
</protein>
<dbReference type="RefSeq" id="WP_280763242.1">
    <property type="nucleotide sequence ID" value="NZ_JARXVC010000017.1"/>
</dbReference>
<dbReference type="InterPro" id="IPR047806">
    <property type="entry name" value="IHF_actinobact"/>
</dbReference>
<dbReference type="InterPro" id="IPR055201">
    <property type="entry name" value="IHF-like_H2TH"/>
</dbReference>
<evidence type="ECO:0000313" key="3">
    <source>
        <dbReference type="Proteomes" id="UP001160334"/>
    </source>
</evidence>
<dbReference type="Pfam" id="PF22525">
    <property type="entry name" value="H2TH_5"/>
    <property type="match status" value="1"/>
</dbReference>
<accession>A0ABT6MI40</accession>
<comment type="caution">
    <text evidence="2">The sequence shown here is derived from an EMBL/GenBank/DDBJ whole genome shotgun (WGS) entry which is preliminary data.</text>
</comment>
<keyword evidence="3" id="KW-1185">Reference proteome</keyword>
<dbReference type="NCBIfam" id="NF041260">
    <property type="entry name" value="actino_IHF"/>
    <property type="match status" value="1"/>
</dbReference>
<dbReference type="Proteomes" id="UP001160334">
    <property type="component" value="Unassembled WGS sequence"/>
</dbReference>
<evidence type="ECO:0000313" key="2">
    <source>
        <dbReference type="EMBL" id="MDH6283991.1"/>
    </source>
</evidence>
<feature type="domain" description="Integration host factor-like helix-two turn-helix" evidence="1">
    <location>
        <begin position="32"/>
        <end position="102"/>
    </location>
</feature>
<evidence type="ECO:0000259" key="1">
    <source>
        <dbReference type="Pfam" id="PF22525"/>
    </source>
</evidence>
<name>A0ABT6MI40_9NOCA</name>
<organism evidence="2 3">
    <name type="scientific">Prescottella agglutinans</name>
    <dbReference type="NCBI Taxonomy" id="1644129"/>
    <lineage>
        <taxon>Bacteria</taxon>
        <taxon>Bacillati</taxon>
        <taxon>Actinomycetota</taxon>
        <taxon>Actinomycetes</taxon>
        <taxon>Mycobacteriales</taxon>
        <taxon>Nocardiaceae</taxon>
        <taxon>Prescottella</taxon>
    </lineage>
</organism>
<gene>
    <name evidence="2" type="ORF">M2280_005242</name>
</gene>